<dbReference type="AlphaFoldDB" id="A0A2S5T7N3"/>
<gene>
    <name evidence="1" type="ORF">C1702_05215</name>
</gene>
<dbReference type="EMBL" id="PSNY01000004">
    <property type="protein sequence ID" value="PPE70932.1"/>
    <property type="molecule type" value="Genomic_DNA"/>
</dbReference>
<sequence>MTRPAPTTPLPAQILDLLAAHYGEPRSAQAEQLRDAVAQLVGLAARQRAMRELIAHDDAVWDRLKVAPMQRKGR</sequence>
<accession>A0A2S5T7N3</accession>
<reference evidence="1 2" key="1">
    <citation type="submission" date="2018-02" db="EMBL/GenBank/DDBJ databases">
        <title>Reclassifiation of [Polyangium] brachysporum DSM 7029 as Guopingzhaonella breviflexa gen. nov., sp. nov., a member of the family Comamonadaceae.</title>
        <authorList>
            <person name="Tang B."/>
        </authorList>
    </citation>
    <scope>NUCLEOTIDE SEQUENCE [LARGE SCALE GENOMIC DNA]</scope>
    <source>
        <strain evidence="1 2">DSM 15344</strain>
    </source>
</reference>
<protein>
    <submittedName>
        <fullName evidence="1">Uncharacterized protein</fullName>
    </submittedName>
</protein>
<dbReference type="Proteomes" id="UP000239406">
    <property type="component" value="Unassembled WGS sequence"/>
</dbReference>
<organism evidence="1 2">
    <name type="scientific">Caldimonas thermodepolymerans</name>
    <dbReference type="NCBI Taxonomy" id="215580"/>
    <lineage>
        <taxon>Bacteria</taxon>
        <taxon>Pseudomonadati</taxon>
        <taxon>Pseudomonadota</taxon>
        <taxon>Betaproteobacteria</taxon>
        <taxon>Burkholderiales</taxon>
        <taxon>Sphaerotilaceae</taxon>
        <taxon>Caldimonas</taxon>
    </lineage>
</organism>
<proteinExistence type="predicted"/>
<comment type="caution">
    <text evidence="1">The sequence shown here is derived from an EMBL/GenBank/DDBJ whole genome shotgun (WGS) entry which is preliminary data.</text>
</comment>
<evidence type="ECO:0000313" key="2">
    <source>
        <dbReference type="Proteomes" id="UP000239406"/>
    </source>
</evidence>
<name>A0A2S5T7N3_9BURK</name>
<evidence type="ECO:0000313" key="1">
    <source>
        <dbReference type="EMBL" id="PPE70932.1"/>
    </source>
</evidence>
<dbReference type="RefSeq" id="WP_104356624.1">
    <property type="nucleotide sequence ID" value="NZ_CP064338.1"/>
</dbReference>
<keyword evidence="2" id="KW-1185">Reference proteome</keyword>